<feature type="region of interest" description="Disordered" evidence="1">
    <location>
        <begin position="1"/>
        <end position="33"/>
    </location>
</feature>
<gene>
    <name evidence="3" type="ORF">BBK14_11475</name>
</gene>
<feature type="transmembrane region" description="Helical" evidence="2">
    <location>
        <begin position="40"/>
        <end position="64"/>
    </location>
</feature>
<keyword evidence="4" id="KW-1185">Reference proteome</keyword>
<sequence length="169" mass="18126">MTDPQQPYQQYPQQPYPPQQPYGGHPPYQQPPKKRKKWPFVLLGLGVLMVVMLGGCIALIGSAAEEVANGRPLEHPEDAAIATCERDAVLGLPKATVTVTNRSSEASTYTIRVSFQSQDGTVQHGEGYAAIGRLEPAQQTTQDALGGTQIPAEQTVACVLSSVQRTAAL</sequence>
<evidence type="ECO:0000256" key="2">
    <source>
        <dbReference type="SAM" id="Phobius"/>
    </source>
</evidence>
<dbReference type="EMBL" id="MAXA01000047">
    <property type="protein sequence ID" value="OHV42233.1"/>
    <property type="molecule type" value="Genomic_DNA"/>
</dbReference>
<evidence type="ECO:0000256" key="1">
    <source>
        <dbReference type="SAM" id="MobiDB-lite"/>
    </source>
</evidence>
<comment type="caution">
    <text evidence="3">The sequence shown here is derived from an EMBL/GenBank/DDBJ whole genome shotgun (WGS) entry which is preliminary data.</text>
</comment>
<dbReference type="Proteomes" id="UP000179769">
    <property type="component" value="Unassembled WGS sequence"/>
</dbReference>
<dbReference type="AlphaFoldDB" id="A0A1S1R5L7"/>
<keyword evidence="2" id="KW-0812">Transmembrane</keyword>
<protein>
    <submittedName>
        <fullName evidence="3">Uncharacterized protein</fullName>
    </submittedName>
</protein>
<accession>A0A1S1R5L7</accession>
<keyword evidence="2" id="KW-0472">Membrane</keyword>
<reference evidence="4" key="1">
    <citation type="submission" date="2016-07" db="EMBL/GenBank/DDBJ databases">
        <title>Frankia sp. NRRL B-16219 Genome sequencing.</title>
        <authorList>
            <person name="Ghodhbane-Gtari F."/>
            <person name="Swanson E."/>
            <person name="Gueddou A."/>
            <person name="Louati M."/>
            <person name="Nouioui I."/>
            <person name="Hezbri K."/>
            <person name="Abebe-Akele F."/>
            <person name="Simpson S."/>
            <person name="Morris K."/>
            <person name="Thomas K."/>
            <person name="Gtari M."/>
            <person name="Tisa L.S."/>
        </authorList>
    </citation>
    <scope>NUCLEOTIDE SEQUENCE [LARGE SCALE GENOMIC DNA]</scope>
    <source>
        <strain evidence="4">NRRL B-16219</strain>
    </source>
</reference>
<dbReference type="RefSeq" id="WP_071060254.1">
    <property type="nucleotide sequence ID" value="NZ_MAXA01000047.1"/>
</dbReference>
<feature type="compositionally biased region" description="Low complexity" evidence="1">
    <location>
        <begin position="1"/>
        <end position="13"/>
    </location>
</feature>
<evidence type="ECO:0000313" key="4">
    <source>
        <dbReference type="Proteomes" id="UP000179769"/>
    </source>
</evidence>
<evidence type="ECO:0000313" key="3">
    <source>
        <dbReference type="EMBL" id="OHV42233.1"/>
    </source>
</evidence>
<organism evidence="3 4">
    <name type="scientific">Parafrankia soli</name>
    <dbReference type="NCBI Taxonomy" id="2599596"/>
    <lineage>
        <taxon>Bacteria</taxon>
        <taxon>Bacillati</taxon>
        <taxon>Actinomycetota</taxon>
        <taxon>Actinomycetes</taxon>
        <taxon>Frankiales</taxon>
        <taxon>Frankiaceae</taxon>
        <taxon>Parafrankia</taxon>
    </lineage>
</organism>
<keyword evidence="2" id="KW-1133">Transmembrane helix</keyword>
<proteinExistence type="predicted"/>
<name>A0A1S1R5L7_9ACTN</name>